<feature type="compositionally biased region" description="Polar residues" evidence="1">
    <location>
        <begin position="52"/>
        <end position="72"/>
    </location>
</feature>
<comment type="caution">
    <text evidence="2">The sequence shown here is derived from an EMBL/GenBank/DDBJ whole genome shotgun (WGS) entry which is preliminary data.</text>
</comment>
<dbReference type="Proteomes" id="UP000770661">
    <property type="component" value="Unassembled WGS sequence"/>
</dbReference>
<feature type="compositionally biased region" description="Acidic residues" evidence="1">
    <location>
        <begin position="32"/>
        <end position="46"/>
    </location>
</feature>
<keyword evidence="3" id="KW-1185">Reference proteome</keyword>
<evidence type="ECO:0000256" key="1">
    <source>
        <dbReference type="SAM" id="MobiDB-lite"/>
    </source>
</evidence>
<name>A0A8J5CMV9_CHIOP</name>
<organism evidence="2 3">
    <name type="scientific">Chionoecetes opilio</name>
    <name type="common">Atlantic snow crab</name>
    <name type="synonym">Cancer opilio</name>
    <dbReference type="NCBI Taxonomy" id="41210"/>
    <lineage>
        <taxon>Eukaryota</taxon>
        <taxon>Metazoa</taxon>
        <taxon>Ecdysozoa</taxon>
        <taxon>Arthropoda</taxon>
        <taxon>Crustacea</taxon>
        <taxon>Multicrustacea</taxon>
        <taxon>Malacostraca</taxon>
        <taxon>Eumalacostraca</taxon>
        <taxon>Eucarida</taxon>
        <taxon>Decapoda</taxon>
        <taxon>Pleocyemata</taxon>
        <taxon>Brachyura</taxon>
        <taxon>Eubrachyura</taxon>
        <taxon>Majoidea</taxon>
        <taxon>Majidae</taxon>
        <taxon>Chionoecetes</taxon>
    </lineage>
</organism>
<evidence type="ECO:0000313" key="2">
    <source>
        <dbReference type="EMBL" id="KAG0715501.1"/>
    </source>
</evidence>
<feature type="compositionally biased region" description="Basic and acidic residues" evidence="1">
    <location>
        <begin position="21"/>
        <end position="31"/>
    </location>
</feature>
<accession>A0A8J5CMV9</accession>
<protein>
    <submittedName>
        <fullName evidence="2">Uncharacterized protein</fullName>
    </submittedName>
</protein>
<feature type="compositionally biased region" description="Acidic residues" evidence="1">
    <location>
        <begin position="1"/>
        <end position="14"/>
    </location>
</feature>
<sequence length="198" mass="22126">MEKQDEETLLDNEDFIAAGSHTREDEPKEEAMQEEEQEGDEQEESTNEAASARQTHTPQSSPYGIPQSSSFPRFSHERTPLMRPSPSFAGLYGASWSTRVGPSPYTADNKPNRRPFHHAVATSESVHTQTPPNTTSGDTLLYNRYRYYSRLRADVSPSEQALVSTLSRTTLCLQSFSCRTFPAMCLTQTASRPLTSPC</sequence>
<proteinExistence type="predicted"/>
<dbReference type="AlphaFoldDB" id="A0A8J5CMV9"/>
<evidence type="ECO:0000313" key="3">
    <source>
        <dbReference type="Proteomes" id="UP000770661"/>
    </source>
</evidence>
<feature type="region of interest" description="Disordered" evidence="1">
    <location>
        <begin position="1"/>
        <end position="86"/>
    </location>
</feature>
<gene>
    <name evidence="2" type="ORF">GWK47_011796</name>
</gene>
<reference evidence="2" key="1">
    <citation type="submission" date="2020-07" db="EMBL/GenBank/DDBJ databases">
        <title>The High-quality genome of the commercially important snow crab, Chionoecetes opilio.</title>
        <authorList>
            <person name="Jeong J.-H."/>
            <person name="Ryu S."/>
        </authorList>
    </citation>
    <scope>NUCLEOTIDE SEQUENCE</scope>
    <source>
        <strain evidence="2">MADBK_172401_WGS</strain>
        <tissue evidence="2">Digestive gland</tissue>
    </source>
</reference>
<dbReference type="EMBL" id="JACEEZ010019652">
    <property type="protein sequence ID" value="KAG0715501.1"/>
    <property type="molecule type" value="Genomic_DNA"/>
</dbReference>